<organism evidence="4 5">
    <name type="scientific">Longibacter salinarum</name>
    <dbReference type="NCBI Taxonomy" id="1850348"/>
    <lineage>
        <taxon>Bacteria</taxon>
        <taxon>Pseudomonadati</taxon>
        <taxon>Rhodothermota</taxon>
        <taxon>Rhodothermia</taxon>
        <taxon>Rhodothermales</taxon>
        <taxon>Salisaetaceae</taxon>
        <taxon>Longibacter</taxon>
    </lineage>
</organism>
<dbReference type="InterPro" id="IPR008258">
    <property type="entry name" value="Transglycosylase_SLT_dom_1"/>
</dbReference>
<evidence type="ECO:0000256" key="2">
    <source>
        <dbReference type="SAM" id="MobiDB-lite"/>
    </source>
</evidence>
<keyword evidence="5" id="KW-1185">Reference proteome</keyword>
<comment type="caution">
    <text evidence="4">The sequence shown here is derived from an EMBL/GenBank/DDBJ whole genome shotgun (WGS) entry which is preliminary data.</text>
</comment>
<reference evidence="4 5" key="1">
    <citation type="submission" date="2017-10" db="EMBL/GenBank/DDBJ databases">
        <title>Draft genome of Longibacter Salinarum.</title>
        <authorList>
            <person name="Goh K.M."/>
            <person name="Shamsir M.S."/>
            <person name="Lim S.W."/>
        </authorList>
    </citation>
    <scope>NUCLEOTIDE SEQUENCE [LARGE SCALE GENOMIC DNA]</scope>
    <source>
        <strain evidence="4 5">KCTC 52045</strain>
    </source>
</reference>
<dbReference type="InterPro" id="IPR000189">
    <property type="entry name" value="Transglyc_AS"/>
</dbReference>
<dbReference type="OrthoDB" id="9815002at2"/>
<dbReference type="Gene3D" id="3.10.350.10">
    <property type="entry name" value="LysM domain"/>
    <property type="match status" value="4"/>
</dbReference>
<feature type="compositionally biased region" description="Polar residues" evidence="2">
    <location>
        <begin position="35"/>
        <end position="50"/>
    </location>
</feature>
<name>A0A2A8D0N7_9BACT</name>
<feature type="domain" description="LysM" evidence="3">
    <location>
        <begin position="666"/>
        <end position="709"/>
    </location>
</feature>
<dbReference type="Gene3D" id="1.10.530.10">
    <property type="match status" value="1"/>
</dbReference>
<feature type="domain" description="LysM" evidence="3">
    <location>
        <begin position="718"/>
        <end position="761"/>
    </location>
</feature>
<dbReference type="InterPro" id="IPR018392">
    <property type="entry name" value="LysM"/>
</dbReference>
<dbReference type="InterPro" id="IPR023346">
    <property type="entry name" value="Lysozyme-like_dom_sf"/>
</dbReference>
<dbReference type="PANTHER" id="PTHR33734">
    <property type="entry name" value="LYSM DOMAIN-CONTAINING GPI-ANCHORED PROTEIN 2"/>
    <property type="match status" value="1"/>
</dbReference>
<dbReference type="SUPFAM" id="SSF54106">
    <property type="entry name" value="LysM domain"/>
    <property type="match status" value="4"/>
</dbReference>
<dbReference type="AlphaFoldDB" id="A0A2A8D0N7"/>
<dbReference type="CDD" id="cd00118">
    <property type="entry name" value="LysM"/>
    <property type="match status" value="4"/>
</dbReference>
<dbReference type="Proteomes" id="UP000220102">
    <property type="component" value="Unassembled WGS sequence"/>
</dbReference>
<proteinExistence type="inferred from homology"/>
<dbReference type="PANTHER" id="PTHR33734:SF22">
    <property type="entry name" value="MEMBRANE-BOUND LYTIC MUREIN TRANSGLYCOSYLASE D"/>
    <property type="match status" value="1"/>
</dbReference>
<dbReference type="SMART" id="SM00257">
    <property type="entry name" value="LysM"/>
    <property type="match status" value="5"/>
</dbReference>
<dbReference type="EMBL" id="PDEQ01000002">
    <property type="protein sequence ID" value="PEN14485.1"/>
    <property type="molecule type" value="Genomic_DNA"/>
</dbReference>
<accession>A0A2A8D0N7</accession>
<feature type="compositionally biased region" description="Low complexity" evidence="2">
    <location>
        <begin position="552"/>
        <end position="615"/>
    </location>
</feature>
<feature type="region of interest" description="Disordered" evidence="2">
    <location>
        <begin position="534"/>
        <end position="618"/>
    </location>
</feature>
<feature type="region of interest" description="Disordered" evidence="2">
    <location>
        <begin position="35"/>
        <end position="61"/>
    </location>
</feature>
<protein>
    <submittedName>
        <fullName evidence="4">Lytic transglycosylase</fullName>
    </submittedName>
</protein>
<feature type="domain" description="LysM" evidence="3">
    <location>
        <begin position="615"/>
        <end position="658"/>
    </location>
</feature>
<dbReference type="SUPFAM" id="SSF53955">
    <property type="entry name" value="Lysozyme-like"/>
    <property type="match status" value="1"/>
</dbReference>
<dbReference type="Pfam" id="PF01476">
    <property type="entry name" value="LysM"/>
    <property type="match status" value="4"/>
</dbReference>
<dbReference type="Pfam" id="PF01464">
    <property type="entry name" value="SLT"/>
    <property type="match status" value="1"/>
</dbReference>
<dbReference type="InterPro" id="IPR036779">
    <property type="entry name" value="LysM_dom_sf"/>
</dbReference>
<gene>
    <name evidence="4" type="ORF">CRI94_05525</name>
</gene>
<evidence type="ECO:0000256" key="1">
    <source>
        <dbReference type="ARBA" id="ARBA00007734"/>
    </source>
</evidence>
<dbReference type="PROSITE" id="PS51257">
    <property type="entry name" value="PROKAR_LIPOPROTEIN"/>
    <property type="match status" value="1"/>
</dbReference>
<evidence type="ECO:0000313" key="5">
    <source>
        <dbReference type="Proteomes" id="UP000220102"/>
    </source>
</evidence>
<dbReference type="PROSITE" id="PS00922">
    <property type="entry name" value="TRANSGLYCOSYLASE"/>
    <property type="match status" value="1"/>
</dbReference>
<comment type="similarity">
    <text evidence="1">Belongs to the transglycosylase Slt family.</text>
</comment>
<dbReference type="CDD" id="cd16894">
    <property type="entry name" value="MltD-like"/>
    <property type="match status" value="1"/>
</dbReference>
<sequence>MPPRTLHSSHPMQGSLRLTVLAVLTTFLLAGCSSTESLSDSNEDAPTNSEAVAEADTLSEQKTPINEQVRRLFVLEARILAAPDSTAADSLHTGRLLNQAMGELSALLDRDPSVIERDAVRDVYRGLTKEYRRYHRYEGSADSMETAKGDIFSVRAGLFASLEQVDEPLLEDVMAPEAIQNIETEIPLTMNRLVKQSLDYLKSDPSKHVDSWLQREQTYGPMIDHILAQEGVPHELRYLAMIESGLNPRARSWAGAVGMWQFMRGTGRMYDLKVDGWIDERRDPEKATRAAARHLSDLYDSLGDWHLVLAAYNCGEGCVRRAVRRTERYDDIEDPNYWEVYDRLPRETRGYVPMFIAATILASQPEKHNIEPPKAAPAYAYDYVAVHGSMLTVYEIARLAETDADVIRALNPELRQRTLPPSREKYYIRIPVGSYPTFAWGYADLPESKKRPATSYRVRSGDTLSEIADRFGTSTNRLRRTNGIRGSMINIGQTLVVPVRNYDSAIQNASPQQPMRVQYGAVTPVRPLDRIVITDRGLQRSPAEQQSPPVRTASTRSSEQTSSSSASSSSTSETVSTKAKSSSSEATASTESSSSTSESSSSASQKASSSSSSASIVTVRRGDTLSDIAARHGVSTRNLQRWNRLGSSRIHPGQTLRLTAPPAGTSTYTVRRGDSLDRIARTHGVTIRQLRDWNDLRGSRIYPGQTLEIRDGGGDRPIIYTVQRGDTLSTIAKSYGTSVGELRMINELRGSRIYPGQKLKIETN</sequence>
<dbReference type="GO" id="GO:0008932">
    <property type="term" value="F:lytic endotransglycosylase activity"/>
    <property type="evidence" value="ECO:0007669"/>
    <property type="project" value="TreeGrafter"/>
</dbReference>
<evidence type="ECO:0000259" key="3">
    <source>
        <dbReference type="PROSITE" id="PS51782"/>
    </source>
</evidence>
<dbReference type="GO" id="GO:0000270">
    <property type="term" value="P:peptidoglycan metabolic process"/>
    <property type="evidence" value="ECO:0007669"/>
    <property type="project" value="InterPro"/>
</dbReference>
<dbReference type="GO" id="GO:0016020">
    <property type="term" value="C:membrane"/>
    <property type="evidence" value="ECO:0007669"/>
    <property type="project" value="InterPro"/>
</dbReference>
<feature type="domain" description="LysM" evidence="3">
    <location>
        <begin position="454"/>
        <end position="497"/>
    </location>
</feature>
<dbReference type="PROSITE" id="PS51782">
    <property type="entry name" value="LYSM"/>
    <property type="match status" value="4"/>
</dbReference>
<evidence type="ECO:0000313" key="4">
    <source>
        <dbReference type="EMBL" id="PEN14485.1"/>
    </source>
</evidence>